<feature type="coiled-coil region" evidence="1">
    <location>
        <begin position="51"/>
        <end position="78"/>
    </location>
</feature>
<evidence type="ECO:0000256" key="1">
    <source>
        <dbReference type="SAM" id="Coils"/>
    </source>
</evidence>
<dbReference type="EMBL" id="KN846974">
    <property type="protein sequence ID" value="KIW76805.1"/>
    <property type="molecule type" value="Genomic_DNA"/>
</dbReference>
<keyword evidence="1" id="KW-0175">Coiled coil</keyword>
<name>A0A0D2GDN6_9EURO</name>
<organism evidence="2 3">
    <name type="scientific">Fonsecaea pedrosoi CBS 271.37</name>
    <dbReference type="NCBI Taxonomy" id="1442368"/>
    <lineage>
        <taxon>Eukaryota</taxon>
        <taxon>Fungi</taxon>
        <taxon>Dikarya</taxon>
        <taxon>Ascomycota</taxon>
        <taxon>Pezizomycotina</taxon>
        <taxon>Eurotiomycetes</taxon>
        <taxon>Chaetothyriomycetidae</taxon>
        <taxon>Chaetothyriales</taxon>
        <taxon>Herpotrichiellaceae</taxon>
        <taxon>Fonsecaea</taxon>
    </lineage>
</organism>
<reference evidence="2 3" key="1">
    <citation type="submission" date="2015-01" db="EMBL/GenBank/DDBJ databases">
        <title>The Genome Sequence of Fonsecaea pedrosoi CBS 271.37.</title>
        <authorList>
            <consortium name="The Broad Institute Genomics Platform"/>
            <person name="Cuomo C."/>
            <person name="de Hoog S."/>
            <person name="Gorbushina A."/>
            <person name="Stielow B."/>
            <person name="Teixiera M."/>
            <person name="Abouelleil A."/>
            <person name="Chapman S.B."/>
            <person name="Priest M."/>
            <person name="Young S.K."/>
            <person name="Wortman J."/>
            <person name="Nusbaum C."/>
            <person name="Birren B."/>
        </authorList>
    </citation>
    <scope>NUCLEOTIDE SEQUENCE [LARGE SCALE GENOMIC DNA]</scope>
    <source>
        <strain evidence="2 3">CBS 271.37</strain>
    </source>
</reference>
<sequence>MAGTEVKKIEMVEALLDWCIKRKAALEAQWSARIWTHALSGFDTPQATEILQQAIVKNNTALQEQRDAEKRLRDLNVKSPDI</sequence>
<dbReference type="AlphaFoldDB" id="A0A0D2GDN6"/>
<keyword evidence="3" id="KW-1185">Reference proteome</keyword>
<proteinExistence type="predicted"/>
<accession>A0A0D2GDN6</accession>
<dbReference type="Proteomes" id="UP000053029">
    <property type="component" value="Unassembled WGS sequence"/>
</dbReference>
<dbReference type="VEuPathDB" id="FungiDB:Z517_09249"/>
<protein>
    <submittedName>
        <fullName evidence="2">Uncharacterized protein</fullName>
    </submittedName>
</protein>
<evidence type="ECO:0000313" key="3">
    <source>
        <dbReference type="Proteomes" id="UP000053029"/>
    </source>
</evidence>
<gene>
    <name evidence="2" type="ORF">Z517_09249</name>
</gene>
<dbReference type="RefSeq" id="XP_013280613.1">
    <property type="nucleotide sequence ID" value="XM_013425159.1"/>
</dbReference>
<dbReference type="GeneID" id="25308739"/>
<evidence type="ECO:0000313" key="2">
    <source>
        <dbReference type="EMBL" id="KIW76805.1"/>
    </source>
</evidence>
<dbReference type="HOGENOM" id="CLU_2558315_0_0_1"/>